<comment type="caution">
    <text evidence="13">The sequence shown here is derived from an EMBL/GenBank/DDBJ whole genome shotgun (WGS) entry which is preliminary data.</text>
</comment>
<dbReference type="InterPro" id="IPR009078">
    <property type="entry name" value="Ferritin-like_SF"/>
</dbReference>
<sequence length="355" mass="40925">MTIETLGIRPADTLAKAQESTVLSPRFYTTDFAALDRLDVSPVREEWDKLIAEMQSDPNKGHFKRNEEWDHVDLAALPEGLRRELVDFLVSSLTAEFSGCVLYSEMRKRGTNPDLCELFRLMARDEGRHAGFINDTLKDFGLGVDLGFLTKTKKYTFFRPKFIFYATYLSEKIGYARYITIFRHLQAHPGKRIHPIFKWFEQWCNDEFRHGEAFALLMRAHPELLSGLNKLWVKFFLMAVFATMYVRDHQRPHFHEAMGIDPTEYGYKVFKVTSEISRQVFPLELDIDNPAFFAGLEKLRKINDRAAVWQKKGGMTAKLGKAWTAVAAGATLMRLYLIPAKSNDLPADIRLAPTW</sequence>
<dbReference type="GO" id="GO:0015979">
    <property type="term" value="P:photosynthesis"/>
    <property type="evidence" value="ECO:0007669"/>
    <property type="project" value="UniProtKB-UniRule"/>
</dbReference>
<organism evidence="13 14">
    <name type="scientific">Aestuariivirga litoralis</name>
    <dbReference type="NCBI Taxonomy" id="2650924"/>
    <lineage>
        <taxon>Bacteria</taxon>
        <taxon>Pseudomonadati</taxon>
        <taxon>Pseudomonadota</taxon>
        <taxon>Alphaproteobacteria</taxon>
        <taxon>Hyphomicrobiales</taxon>
        <taxon>Aestuariivirgaceae</taxon>
        <taxon>Aestuariivirga</taxon>
    </lineage>
</organism>
<dbReference type="GO" id="GO:0036070">
    <property type="term" value="P:light-independent bacteriochlorophyll biosynthetic process"/>
    <property type="evidence" value="ECO:0007669"/>
    <property type="project" value="UniProtKB-UniRule"/>
</dbReference>
<dbReference type="RefSeq" id="WP_111199468.1">
    <property type="nucleotide sequence ID" value="NZ_QKVK01000007.1"/>
</dbReference>
<keyword evidence="9 11" id="KW-0149">Chlorophyll biosynthesis</keyword>
<keyword evidence="14" id="KW-1185">Reference proteome</keyword>
<dbReference type="GO" id="GO:0048529">
    <property type="term" value="F:magnesium-protoporphyrin IX monomethyl ester (oxidative) cyclase activity"/>
    <property type="evidence" value="ECO:0007669"/>
    <property type="project" value="UniProtKB-UniRule"/>
</dbReference>
<evidence type="ECO:0000256" key="8">
    <source>
        <dbReference type="ARBA" id="ARBA00023004"/>
    </source>
</evidence>
<name>A0A2W2C7B8_9HYPH</name>
<dbReference type="UniPathway" id="UPA00668"/>
<dbReference type="NCBIfam" id="TIGR02029">
    <property type="entry name" value="AcsF"/>
    <property type="match status" value="1"/>
</dbReference>
<comment type="function">
    <text evidence="11">Catalyzes the formation of the isocyclic ring in chlorophyll biosynthesis. Mediates the cyclase reaction, which results in the formation of divinylprotochlorophyllide (Pchlide) characteristic of all chlorophylls from magnesium-protoporphyrin IX 13-monomethyl ester (MgPMME).</text>
</comment>
<keyword evidence="5 11" id="KW-0479">Metal-binding</keyword>
<dbReference type="UniPathway" id="UPA00671"/>
<dbReference type="InterPro" id="IPR008434">
    <property type="entry name" value="AcsF"/>
</dbReference>
<evidence type="ECO:0000313" key="14">
    <source>
        <dbReference type="Proteomes" id="UP000248795"/>
    </source>
</evidence>
<dbReference type="SUPFAM" id="SSF47240">
    <property type="entry name" value="Ferritin-like"/>
    <property type="match status" value="1"/>
</dbReference>
<keyword evidence="4 11" id="KW-0602">Photosynthesis</keyword>
<gene>
    <name evidence="11 13" type="primary">acsF</name>
    <name evidence="13" type="ORF">DK847_15730</name>
</gene>
<keyword evidence="7 11" id="KW-0560">Oxidoreductase</keyword>
<feature type="domain" description="Rubrerythrin diiron-binding" evidence="12">
    <location>
        <begin position="87"/>
        <end position="217"/>
    </location>
</feature>
<comment type="pathway">
    <text evidence="11">Porphyrin-containing compound metabolism; bacteriochlorophyll biosynthesis (light-independent).</text>
</comment>
<dbReference type="EMBL" id="QKVK01000007">
    <property type="protein sequence ID" value="PZF76083.1"/>
    <property type="molecule type" value="Genomic_DNA"/>
</dbReference>
<keyword evidence="8 11" id="KW-0408">Iron</keyword>
<evidence type="ECO:0000313" key="13">
    <source>
        <dbReference type="EMBL" id="PZF76083.1"/>
    </source>
</evidence>
<accession>A0A2W2C7B8</accession>
<comment type="pathway">
    <text evidence="2">Porphyrin-containing compound metabolism; chlorophyll biosynthesis.</text>
</comment>
<dbReference type="EC" id="1.14.13.81" evidence="11"/>
<evidence type="ECO:0000256" key="7">
    <source>
        <dbReference type="ARBA" id="ARBA00023002"/>
    </source>
</evidence>
<evidence type="ECO:0000256" key="2">
    <source>
        <dbReference type="ARBA" id="ARBA00005173"/>
    </source>
</evidence>
<evidence type="ECO:0000256" key="9">
    <source>
        <dbReference type="ARBA" id="ARBA00023171"/>
    </source>
</evidence>
<evidence type="ECO:0000256" key="5">
    <source>
        <dbReference type="ARBA" id="ARBA00022723"/>
    </source>
</evidence>
<dbReference type="NCBIfam" id="NF010172">
    <property type="entry name" value="PRK13654.1"/>
    <property type="match status" value="1"/>
</dbReference>
<evidence type="ECO:0000256" key="11">
    <source>
        <dbReference type="HAMAP-Rule" id="MF_01840"/>
    </source>
</evidence>
<keyword evidence="6 11" id="KW-0521">NADP</keyword>
<proteinExistence type="inferred from homology"/>
<evidence type="ECO:0000259" key="12">
    <source>
        <dbReference type="Pfam" id="PF02915"/>
    </source>
</evidence>
<comment type="cofactor">
    <cofactor evidence="1 11">
        <name>Fe cation</name>
        <dbReference type="ChEBI" id="CHEBI:24875"/>
    </cofactor>
</comment>
<dbReference type="GO" id="GO:0005506">
    <property type="term" value="F:iron ion binding"/>
    <property type="evidence" value="ECO:0007669"/>
    <property type="project" value="UniProtKB-UniRule"/>
</dbReference>
<keyword evidence="11" id="KW-0077">Bacteriochlorophyll biosynthesis</keyword>
<evidence type="ECO:0000256" key="1">
    <source>
        <dbReference type="ARBA" id="ARBA00001962"/>
    </source>
</evidence>
<dbReference type="AlphaFoldDB" id="A0A2W2C7B8"/>
<evidence type="ECO:0000256" key="10">
    <source>
        <dbReference type="ARBA" id="ARBA00049231"/>
    </source>
</evidence>
<comment type="similarity">
    <text evidence="3 11">Belongs to the AcsF family.</text>
</comment>
<dbReference type="InterPro" id="IPR003251">
    <property type="entry name" value="Rr_diiron-bd_dom"/>
</dbReference>
<dbReference type="CDD" id="cd01047">
    <property type="entry name" value="ACSF"/>
    <property type="match status" value="1"/>
</dbReference>
<reference evidence="14" key="1">
    <citation type="submission" date="2018-06" db="EMBL/GenBank/DDBJ databases">
        <title>Aestuariibacter litoralis strain KCTC 52945T.</title>
        <authorList>
            <person name="Li X."/>
            <person name="Salam N."/>
            <person name="Li J.-L."/>
            <person name="Chen Y.-M."/>
            <person name="Yang Z.-W."/>
            <person name="Zhang L.-Y."/>
            <person name="Han M.-X."/>
            <person name="Xiao M."/>
            <person name="Li W.-J."/>
        </authorList>
    </citation>
    <scope>NUCLEOTIDE SEQUENCE [LARGE SCALE GENOMIC DNA]</scope>
    <source>
        <strain evidence="14">KCTC 52945</strain>
    </source>
</reference>
<protein>
    <recommendedName>
        <fullName evidence="11">Aerobic magnesium-protoporphyrin IX monomethyl ester [oxidative] cyclase</fullName>
        <shortName evidence="11">Aerobic Mg-protoporphyrin IX monomethyl ester oxidative cyclase</shortName>
        <ecNumber evidence="11">1.14.13.81</ecNumber>
    </recommendedName>
</protein>
<dbReference type="Proteomes" id="UP000248795">
    <property type="component" value="Unassembled WGS sequence"/>
</dbReference>
<comment type="catalytic activity">
    <reaction evidence="10 11">
        <text>Mg-protoporphyrin IX 13-monomethyl ester + 3 NADPH + 3 O2 + 2 H(+) = 3,8-divinyl protochlorophyllide a + 3 NADP(+) + 5 H2O</text>
        <dbReference type="Rhea" id="RHEA:33235"/>
        <dbReference type="ChEBI" id="CHEBI:15377"/>
        <dbReference type="ChEBI" id="CHEBI:15378"/>
        <dbReference type="ChEBI" id="CHEBI:15379"/>
        <dbReference type="ChEBI" id="CHEBI:57783"/>
        <dbReference type="ChEBI" id="CHEBI:58349"/>
        <dbReference type="ChEBI" id="CHEBI:58632"/>
        <dbReference type="ChEBI" id="CHEBI:60491"/>
        <dbReference type="EC" id="1.14.13.81"/>
    </reaction>
</comment>
<evidence type="ECO:0000256" key="6">
    <source>
        <dbReference type="ARBA" id="ARBA00022857"/>
    </source>
</evidence>
<dbReference type="PANTHER" id="PTHR31053">
    <property type="entry name" value="MAGNESIUM-PROTOPORPHYRIN IX MONOMETHYL ESTER [OXIDATIVE] CYCLASE, CHLOROPLASTIC"/>
    <property type="match status" value="1"/>
</dbReference>
<dbReference type="Pfam" id="PF02915">
    <property type="entry name" value="Rubrerythrin"/>
    <property type="match status" value="1"/>
</dbReference>
<dbReference type="HAMAP" id="MF_01840">
    <property type="entry name" value="AcsF"/>
    <property type="match status" value="1"/>
</dbReference>
<evidence type="ECO:0000256" key="3">
    <source>
        <dbReference type="ARBA" id="ARBA00006550"/>
    </source>
</evidence>
<dbReference type="PANTHER" id="PTHR31053:SF2">
    <property type="entry name" value="MAGNESIUM-PROTOPORPHYRIN IX MONOMETHYL ESTER [OXIDATIVE] CYCLASE, CHLOROPLASTIC"/>
    <property type="match status" value="1"/>
</dbReference>
<evidence type="ECO:0000256" key="4">
    <source>
        <dbReference type="ARBA" id="ARBA00022531"/>
    </source>
</evidence>